<organism evidence="1 2">
    <name type="scientific">Candidatus Accumulibacter cognatus</name>
    <dbReference type="NCBI Taxonomy" id="2954383"/>
    <lineage>
        <taxon>Bacteria</taxon>
        <taxon>Pseudomonadati</taxon>
        <taxon>Pseudomonadota</taxon>
        <taxon>Betaproteobacteria</taxon>
        <taxon>Candidatus Accumulibacter</taxon>
    </lineage>
</organism>
<accession>A0A080MHG6</accession>
<protein>
    <submittedName>
        <fullName evidence="1">Uncharacterized protein</fullName>
    </submittedName>
</protein>
<name>A0A080MHG6_9PROT</name>
<evidence type="ECO:0000313" key="2">
    <source>
        <dbReference type="Proteomes" id="UP000021315"/>
    </source>
</evidence>
<dbReference type="EMBL" id="JDST02000048">
    <property type="protein sequence ID" value="KFB76674.1"/>
    <property type="molecule type" value="Genomic_DNA"/>
</dbReference>
<keyword evidence="2" id="KW-1185">Reference proteome</keyword>
<dbReference type="STRING" id="1453999.AW06_002244"/>
<gene>
    <name evidence="1" type="ORF">AW06_002244</name>
</gene>
<sequence length="59" mass="6516">MEHTVNKPPSISRNLHPVWQRHFGIQAIEPAKPVAKPLNAGEALIHAVQKLAAAHHKTQ</sequence>
<evidence type="ECO:0000313" key="1">
    <source>
        <dbReference type="EMBL" id="KFB76674.1"/>
    </source>
</evidence>
<reference evidence="1" key="1">
    <citation type="submission" date="2014-02" db="EMBL/GenBank/DDBJ databases">
        <title>Expanding our view of genomic diversity in Candidatus Accumulibacter clades.</title>
        <authorList>
            <person name="Skennerton C.T."/>
            <person name="Barr J.J."/>
            <person name="Slater F.R."/>
            <person name="Bond P.L."/>
            <person name="Tyson G.W."/>
        </authorList>
    </citation>
    <scope>NUCLEOTIDE SEQUENCE [LARGE SCALE GENOMIC DNA]</scope>
</reference>
<comment type="caution">
    <text evidence="1">The sequence shown here is derived from an EMBL/GenBank/DDBJ whole genome shotgun (WGS) entry which is preliminary data.</text>
</comment>
<dbReference type="AlphaFoldDB" id="A0A080MHG6"/>
<proteinExistence type="predicted"/>
<dbReference type="Proteomes" id="UP000021315">
    <property type="component" value="Unassembled WGS sequence"/>
</dbReference>